<dbReference type="CDD" id="cd18094">
    <property type="entry name" value="SpoU-like_TrmL"/>
    <property type="match status" value="1"/>
</dbReference>
<gene>
    <name evidence="7" type="ORF">CHS0354_026767</name>
</gene>
<dbReference type="Gene3D" id="3.40.1280.10">
    <property type="match status" value="1"/>
</dbReference>
<dbReference type="PANTHER" id="PTHR42971">
    <property type="entry name" value="TRNA (CYTIDINE(34)-2'-O)-METHYLTRANSFERASE"/>
    <property type="match status" value="1"/>
</dbReference>
<reference evidence="7" key="2">
    <citation type="journal article" date="2021" name="Genome Biol. Evol.">
        <title>Developing a high-quality reference genome for a parasitic bivalve with doubly uniparental inheritance (Bivalvia: Unionida).</title>
        <authorList>
            <person name="Smith C.H."/>
        </authorList>
    </citation>
    <scope>NUCLEOTIDE SEQUENCE</scope>
    <source>
        <strain evidence="7">CHS0354</strain>
        <tissue evidence="7">Mantle</tissue>
    </source>
</reference>
<dbReference type="SUPFAM" id="SSF75217">
    <property type="entry name" value="alpha/beta knot"/>
    <property type="match status" value="1"/>
</dbReference>
<feature type="domain" description="tRNA/rRNA methyltransferase SpoU type" evidence="6">
    <location>
        <begin position="11"/>
        <end position="150"/>
    </location>
</feature>
<keyword evidence="3" id="KW-0808">Transferase</keyword>
<dbReference type="InterPro" id="IPR029028">
    <property type="entry name" value="Alpha/beta_knot_MTases"/>
</dbReference>
<dbReference type="InterPro" id="IPR016914">
    <property type="entry name" value="TrmL"/>
</dbReference>
<evidence type="ECO:0000256" key="2">
    <source>
        <dbReference type="ARBA" id="ARBA00022603"/>
    </source>
</evidence>
<keyword evidence="8" id="KW-1185">Reference proteome</keyword>
<evidence type="ECO:0000256" key="5">
    <source>
        <dbReference type="ARBA" id="ARBA00022694"/>
    </source>
</evidence>
<dbReference type="GO" id="GO:0002130">
    <property type="term" value="P:wobble position ribose methylation"/>
    <property type="evidence" value="ECO:0007669"/>
    <property type="project" value="TreeGrafter"/>
</dbReference>
<evidence type="ECO:0000256" key="3">
    <source>
        <dbReference type="ARBA" id="ARBA00022679"/>
    </source>
</evidence>
<comment type="caution">
    <text evidence="7">The sequence shown here is derived from an EMBL/GenBank/DDBJ whole genome shotgun (WGS) entry which is preliminary data.</text>
</comment>
<dbReference type="Pfam" id="PF00588">
    <property type="entry name" value="SpoU_methylase"/>
    <property type="match status" value="1"/>
</dbReference>
<keyword evidence="2" id="KW-0489">Methyltransferase</keyword>
<evidence type="ECO:0000256" key="1">
    <source>
        <dbReference type="ARBA" id="ARBA00022490"/>
    </source>
</evidence>
<protein>
    <recommendedName>
        <fullName evidence="6">tRNA/rRNA methyltransferase SpoU type domain-containing protein</fullName>
    </recommendedName>
</protein>
<sequence length="262" mass="30320">MTENTDNTRRFKIVLIEPQIPPNTGNVSRTCVATGSELHVVGKTGFSFSERAVRRAGLDYWKNLIFEQHADVDAYMERIRDRRFWLFTTKTDTPYHLTAYRPGDFLIFGSETAGIRRDILERYPDRCRTLPMNRAHVRSLNLSNTVSIVLRELLDIGGNKFWLIFNFENGKLLYVMITSDEEGPKAKMEQDYDGLRIALTEKYGRPKYCSDEGCVWSNAGTIITLAYRSDEEGDYHVNLVYGNYDAMVKQIEEDKRKMEEAL</sequence>
<dbReference type="GO" id="GO:0003723">
    <property type="term" value="F:RNA binding"/>
    <property type="evidence" value="ECO:0007669"/>
    <property type="project" value="InterPro"/>
</dbReference>
<dbReference type="AlphaFoldDB" id="A0AAE0W6J0"/>
<organism evidence="7 8">
    <name type="scientific">Potamilus streckersoni</name>
    <dbReference type="NCBI Taxonomy" id="2493646"/>
    <lineage>
        <taxon>Eukaryota</taxon>
        <taxon>Metazoa</taxon>
        <taxon>Spiralia</taxon>
        <taxon>Lophotrochozoa</taxon>
        <taxon>Mollusca</taxon>
        <taxon>Bivalvia</taxon>
        <taxon>Autobranchia</taxon>
        <taxon>Heteroconchia</taxon>
        <taxon>Palaeoheterodonta</taxon>
        <taxon>Unionida</taxon>
        <taxon>Unionoidea</taxon>
        <taxon>Unionidae</taxon>
        <taxon>Ambleminae</taxon>
        <taxon>Lampsilini</taxon>
        <taxon>Potamilus</taxon>
    </lineage>
</organism>
<dbReference type="EMBL" id="JAEAOA010001598">
    <property type="protein sequence ID" value="KAK3603973.1"/>
    <property type="molecule type" value="Genomic_DNA"/>
</dbReference>
<evidence type="ECO:0000313" key="8">
    <source>
        <dbReference type="Proteomes" id="UP001195483"/>
    </source>
</evidence>
<evidence type="ECO:0000259" key="6">
    <source>
        <dbReference type="Pfam" id="PF00588"/>
    </source>
</evidence>
<reference evidence="7" key="1">
    <citation type="journal article" date="2021" name="Genome Biol. Evol.">
        <title>A High-Quality Reference Genome for a Parasitic Bivalve with Doubly Uniparental Inheritance (Bivalvia: Unionida).</title>
        <authorList>
            <person name="Smith C.H."/>
        </authorList>
    </citation>
    <scope>NUCLEOTIDE SEQUENCE</scope>
    <source>
        <strain evidence="7">CHS0354</strain>
    </source>
</reference>
<dbReference type="InterPro" id="IPR001537">
    <property type="entry name" value="SpoU_MeTrfase"/>
</dbReference>
<dbReference type="HAMAP" id="MF_01885">
    <property type="entry name" value="tRNA_methyltr_TrmL"/>
    <property type="match status" value="1"/>
</dbReference>
<dbReference type="InterPro" id="IPR029026">
    <property type="entry name" value="tRNA_m1G_MTases_N"/>
</dbReference>
<keyword evidence="5" id="KW-0819">tRNA processing</keyword>
<keyword evidence="4" id="KW-0949">S-adenosyl-L-methionine</keyword>
<dbReference type="Proteomes" id="UP001195483">
    <property type="component" value="Unassembled WGS sequence"/>
</dbReference>
<reference evidence="7" key="3">
    <citation type="submission" date="2023-05" db="EMBL/GenBank/DDBJ databases">
        <authorList>
            <person name="Smith C.H."/>
        </authorList>
    </citation>
    <scope>NUCLEOTIDE SEQUENCE</scope>
    <source>
        <strain evidence="7">CHS0354</strain>
        <tissue evidence="7">Mantle</tissue>
    </source>
</reference>
<proteinExistence type="inferred from homology"/>
<dbReference type="PANTHER" id="PTHR42971:SF1">
    <property type="entry name" value="TRNA (CYTIDINE(34)-2'-O)-METHYLTRANSFERASE"/>
    <property type="match status" value="1"/>
</dbReference>
<name>A0AAE0W6J0_9BIVA</name>
<dbReference type="GO" id="GO:0008173">
    <property type="term" value="F:RNA methyltransferase activity"/>
    <property type="evidence" value="ECO:0007669"/>
    <property type="project" value="InterPro"/>
</dbReference>
<evidence type="ECO:0000256" key="4">
    <source>
        <dbReference type="ARBA" id="ARBA00022691"/>
    </source>
</evidence>
<keyword evidence="1" id="KW-0963">Cytoplasm</keyword>
<evidence type="ECO:0000313" key="7">
    <source>
        <dbReference type="EMBL" id="KAK3603973.1"/>
    </source>
</evidence>
<accession>A0AAE0W6J0</accession>